<evidence type="ECO:0000313" key="2">
    <source>
        <dbReference type="Proteomes" id="UP001215598"/>
    </source>
</evidence>
<name>A0AAD7HMC3_9AGAR</name>
<dbReference type="EMBL" id="JARKIB010000206">
    <property type="protein sequence ID" value="KAJ7724017.1"/>
    <property type="molecule type" value="Genomic_DNA"/>
</dbReference>
<reference evidence="1" key="1">
    <citation type="submission" date="2023-03" db="EMBL/GenBank/DDBJ databases">
        <title>Massive genome expansion in bonnet fungi (Mycena s.s.) driven by repeated elements and novel gene families across ecological guilds.</title>
        <authorList>
            <consortium name="Lawrence Berkeley National Laboratory"/>
            <person name="Harder C.B."/>
            <person name="Miyauchi S."/>
            <person name="Viragh M."/>
            <person name="Kuo A."/>
            <person name="Thoen E."/>
            <person name="Andreopoulos B."/>
            <person name="Lu D."/>
            <person name="Skrede I."/>
            <person name="Drula E."/>
            <person name="Henrissat B."/>
            <person name="Morin E."/>
            <person name="Kohler A."/>
            <person name="Barry K."/>
            <person name="LaButti K."/>
            <person name="Morin E."/>
            <person name="Salamov A."/>
            <person name="Lipzen A."/>
            <person name="Mereny Z."/>
            <person name="Hegedus B."/>
            <person name="Baldrian P."/>
            <person name="Stursova M."/>
            <person name="Weitz H."/>
            <person name="Taylor A."/>
            <person name="Grigoriev I.V."/>
            <person name="Nagy L.G."/>
            <person name="Martin F."/>
            <person name="Kauserud H."/>
        </authorList>
    </citation>
    <scope>NUCLEOTIDE SEQUENCE</scope>
    <source>
        <strain evidence="1">CBHHK182m</strain>
    </source>
</reference>
<organism evidence="1 2">
    <name type="scientific">Mycena metata</name>
    <dbReference type="NCBI Taxonomy" id="1033252"/>
    <lineage>
        <taxon>Eukaryota</taxon>
        <taxon>Fungi</taxon>
        <taxon>Dikarya</taxon>
        <taxon>Basidiomycota</taxon>
        <taxon>Agaricomycotina</taxon>
        <taxon>Agaricomycetes</taxon>
        <taxon>Agaricomycetidae</taxon>
        <taxon>Agaricales</taxon>
        <taxon>Marasmiineae</taxon>
        <taxon>Mycenaceae</taxon>
        <taxon>Mycena</taxon>
    </lineage>
</organism>
<keyword evidence="2" id="KW-1185">Reference proteome</keyword>
<proteinExistence type="predicted"/>
<evidence type="ECO:0000313" key="1">
    <source>
        <dbReference type="EMBL" id="KAJ7724017.1"/>
    </source>
</evidence>
<dbReference type="AlphaFoldDB" id="A0AAD7HMC3"/>
<accession>A0AAD7HMC3</accession>
<sequence>MPRARRKNEHEERLDERRRRTLGLSLCDFQPVSFKKAHRALRAYTGTGNSGFPPSPSTHALTYRLLSSALVALVTRIPVPPADSDSVRMPHASSFPAPRYKSRARRCCRELMRMHGAVSRHEWAAARRCRLRHKSRIQIRLGACATRHSGCAICVIACGSGTGGLQRTDSFLRACFPVSRDACSTRSHPSLLSALPPGPESPPVPVPNNTYGMRILVSASPIRVRLKETERIQARIVFEVRMTAYEDLRAREKNIYKPTKTVLRDLGHGILNLLKDREIERCGGTRGHGLHGLNIQGMNGCRSLPRKRSPVIGHV</sequence>
<protein>
    <submittedName>
        <fullName evidence="1">Uncharacterized protein</fullName>
    </submittedName>
</protein>
<comment type="caution">
    <text evidence="1">The sequence shown here is derived from an EMBL/GenBank/DDBJ whole genome shotgun (WGS) entry which is preliminary data.</text>
</comment>
<dbReference type="Proteomes" id="UP001215598">
    <property type="component" value="Unassembled WGS sequence"/>
</dbReference>
<gene>
    <name evidence="1" type="ORF">B0H16DRAFT_1698810</name>
</gene>